<comment type="caution">
    <text evidence="1">The sequence shown here is derived from an EMBL/GenBank/DDBJ whole genome shotgun (WGS) entry which is preliminary data.</text>
</comment>
<name>A0ACB9NUX2_9MYRT</name>
<proteinExistence type="predicted"/>
<keyword evidence="2" id="KW-1185">Reference proteome</keyword>
<sequence length="203" mass="22518">MEQIEGLTGNPILTVLAALFTIVPIIKLQHYCAQFLCLLVNCVVREESRVGGDVDRLLEGEKGNETSPSSGREDFDEVDLSRSEVRMVMERLGMFGSEYAQEGQDHRFSSMVSGGGIGAGEIARLFEEEEVCLEEVKEAFYVFDGNCDGRIDPGELSGVIRALGMANLGESDCRELIRNFDEDGDGFIDFREFTKLVKKSLRS</sequence>
<reference evidence="2" key="1">
    <citation type="journal article" date="2023" name="Front. Plant Sci.">
        <title>Chromosomal-level genome assembly of Melastoma candidum provides insights into trichome evolution.</title>
        <authorList>
            <person name="Zhong Y."/>
            <person name="Wu W."/>
            <person name="Sun C."/>
            <person name="Zou P."/>
            <person name="Liu Y."/>
            <person name="Dai S."/>
            <person name="Zhou R."/>
        </authorList>
    </citation>
    <scope>NUCLEOTIDE SEQUENCE [LARGE SCALE GENOMIC DNA]</scope>
</reference>
<evidence type="ECO:0000313" key="1">
    <source>
        <dbReference type="EMBL" id="KAI4340110.1"/>
    </source>
</evidence>
<organism evidence="1 2">
    <name type="scientific">Melastoma candidum</name>
    <dbReference type="NCBI Taxonomy" id="119954"/>
    <lineage>
        <taxon>Eukaryota</taxon>
        <taxon>Viridiplantae</taxon>
        <taxon>Streptophyta</taxon>
        <taxon>Embryophyta</taxon>
        <taxon>Tracheophyta</taxon>
        <taxon>Spermatophyta</taxon>
        <taxon>Magnoliopsida</taxon>
        <taxon>eudicotyledons</taxon>
        <taxon>Gunneridae</taxon>
        <taxon>Pentapetalae</taxon>
        <taxon>rosids</taxon>
        <taxon>malvids</taxon>
        <taxon>Myrtales</taxon>
        <taxon>Melastomataceae</taxon>
        <taxon>Melastomatoideae</taxon>
        <taxon>Melastomateae</taxon>
        <taxon>Melastoma</taxon>
    </lineage>
</organism>
<protein>
    <submittedName>
        <fullName evidence="1">Uncharacterized protein</fullName>
    </submittedName>
</protein>
<accession>A0ACB9NUX2</accession>
<evidence type="ECO:0000313" key="2">
    <source>
        <dbReference type="Proteomes" id="UP001057402"/>
    </source>
</evidence>
<gene>
    <name evidence="1" type="ORF">MLD38_024979</name>
</gene>
<dbReference type="Proteomes" id="UP001057402">
    <property type="component" value="Chromosome 7"/>
</dbReference>
<dbReference type="EMBL" id="CM042886">
    <property type="protein sequence ID" value="KAI4340110.1"/>
    <property type="molecule type" value="Genomic_DNA"/>
</dbReference>